<gene>
    <name evidence="1" type="ORF">PXEA_LOCUS6362</name>
</gene>
<keyword evidence="2" id="KW-1185">Reference proteome</keyword>
<comment type="caution">
    <text evidence="1">The sequence shown here is derived from an EMBL/GenBank/DDBJ whole genome shotgun (WGS) entry which is preliminary data.</text>
</comment>
<dbReference type="EMBL" id="CAAALY010016262">
    <property type="protein sequence ID" value="VEL12922.1"/>
    <property type="molecule type" value="Genomic_DNA"/>
</dbReference>
<evidence type="ECO:0000313" key="2">
    <source>
        <dbReference type="Proteomes" id="UP000784294"/>
    </source>
</evidence>
<proteinExistence type="predicted"/>
<reference evidence="1" key="1">
    <citation type="submission" date="2018-11" db="EMBL/GenBank/DDBJ databases">
        <authorList>
            <consortium name="Pathogen Informatics"/>
        </authorList>
    </citation>
    <scope>NUCLEOTIDE SEQUENCE</scope>
</reference>
<accession>A0A448WJ10</accession>
<dbReference type="Proteomes" id="UP000784294">
    <property type="component" value="Unassembled WGS sequence"/>
</dbReference>
<organism evidence="1 2">
    <name type="scientific">Protopolystoma xenopodis</name>
    <dbReference type="NCBI Taxonomy" id="117903"/>
    <lineage>
        <taxon>Eukaryota</taxon>
        <taxon>Metazoa</taxon>
        <taxon>Spiralia</taxon>
        <taxon>Lophotrochozoa</taxon>
        <taxon>Platyhelminthes</taxon>
        <taxon>Monogenea</taxon>
        <taxon>Polyopisthocotylea</taxon>
        <taxon>Polystomatidea</taxon>
        <taxon>Polystomatidae</taxon>
        <taxon>Protopolystoma</taxon>
    </lineage>
</organism>
<evidence type="ECO:0000313" key="1">
    <source>
        <dbReference type="EMBL" id="VEL12922.1"/>
    </source>
</evidence>
<protein>
    <submittedName>
        <fullName evidence="1">Uncharacterized protein</fullName>
    </submittedName>
</protein>
<name>A0A448WJ10_9PLAT</name>
<sequence>MFELACLGHHKTTFEAGHASSVWHLLYAEVELRSQSLMPPEEDVVYEKVGPGFNWYHIQHPLPSTPPSSISVLSSHLAINPRFQPSMAGIFEDFGTSPSVGQTLILCEIA</sequence>
<dbReference type="AlphaFoldDB" id="A0A448WJ10"/>